<keyword evidence="4 6" id="KW-0720">Serine protease</keyword>
<sequence length="577" mass="64129">MSHDKKVKAFQENQIDCREIILSEDYIDLISPYLGNVSTLISQYKAPCHQLIDDSYVVLHTHIEDFEQLELNIEIIPKLLGPYGSYSLERSGILVLHTHPYIPLTGKGVLIGFVDSGIDYTHPAFVNEDNTSKIASIWDQTINTGVLPINFRYGSEYTQEDINKALNSDNPYAIVPSIDETGHGTFLAGVAAGRYIDDGPFVGAAPEAEIIMVKTKPAKKVIREFYLIKEDAIVYQDNDIIMGIQYLMQQASLLEKPLVICLGIGTNQGSHDGSSILETYIDRIGTTFGYTVVVPSGNEAYLGHHSKGMYLEGEPFQDVEIYSGQNERGFTVEIWPKSPDYFSVGILSPTGEYVDQIPPWRGRTREYYFWLERSRVEIDYLTLEARTGDQLIVIRFIEPTEGLWTIRLFSEIVILGNYNIWIDRKGWINPDTRFLSPSAESTVTVPGTARAAITVGAYDPYDSSLYINSGRGPTRDGTLKPEIVAPGVNVMGPIVNGDLGVMTGTSVASAQVAGAAALLLEWGIVIGYNPKMNTKTVKNLLIRGANRRDPFGYPNNQWGYGSLNLENAFKILRGGRR</sequence>
<dbReference type="GO" id="GO:0006508">
    <property type="term" value="P:proteolysis"/>
    <property type="evidence" value="ECO:0007669"/>
    <property type="project" value="UniProtKB-KW"/>
</dbReference>
<reference evidence="8 9" key="1">
    <citation type="submission" date="2019-03" db="EMBL/GenBank/DDBJ databases">
        <title>Genomic Encyclopedia of Type Strains, Phase IV (KMG-IV): sequencing the most valuable type-strain genomes for metagenomic binning, comparative biology and taxonomic classification.</title>
        <authorList>
            <person name="Goeker M."/>
        </authorList>
    </citation>
    <scope>NUCLEOTIDE SEQUENCE [LARGE SCALE GENOMIC DNA]</scope>
    <source>
        <strain evidence="8 9">DSM 24176</strain>
    </source>
</reference>
<feature type="domain" description="Peptidase S8/S53" evidence="7">
    <location>
        <begin position="435"/>
        <end position="561"/>
    </location>
</feature>
<dbReference type="PRINTS" id="PR00723">
    <property type="entry name" value="SUBTILISIN"/>
</dbReference>
<evidence type="ECO:0000256" key="1">
    <source>
        <dbReference type="ARBA" id="ARBA00011073"/>
    </source>
</evidence>
<protein>
    <submittedName>
        <fullName evidence="8">Subtilase family protein</fullName>
    </submittedName>
</protein>
<dbReference type="PROSITE" id="PS51892">
    <property type="entry name" value="SUBTILASE"/>
    <property type="match status" value="1"/>
</dbReference>
<keyword evidence="2 6" id="KW-0645">Protease</keyword>
<dbReference type="RefSeq" id="WP_165868501.1">
    <property type="nucleotide sequence ID" value="NZ_SMGQ01000011.1"/>
</dbReference>
<dbReference type="Gene3D" id="2.60.120.1290">
    <property type="match status" value="1"/>
</dbReference>
<dbReference type="InterPro" id="IPR023827">
    <property type="entry name" value="Peptidase_S8_Asp-AS"/>
</dbReference>
<dbReference type="AlphaFoldDB" id="A0A4R1MYS0"/>
<proteinExistence type="inferred from homology"/>
<evidence type="ECO:0000256" key="5">
    <source>
        <dbReference type="PIRSR" id="PIRSR615500-1"/>
    </source>
</evidence>
<comment type="caution">
    <text evidence="8">The sequence shown here is derived from an EMBL/GenBank/DDBJ whole genome shotgun (WGS) entry which is preliminary data.</text>
</comment>
<dbReference type="PIRSF" id="PIRSF037894">
    <property type="entry name" value="Subtilisin_rel_CspABC"/>
    <property type="match status" value="1"/>
</dbReference>
<dbReference type="Proteomes" id="UP000294545">
    <property type="component" value="Unassembled WGS sequence"/>
</dbReference>
<dbReference type="EMBL" id="SMGQ01000011">
    <property type="protein sequence ID" value="TCK98457.1"/>
    <property type="molecule type" value="Genomic_DNA"/>
</dbReference>
<dbReference type="InterPro" id="IPR034045">
    <property type="entry name" value="Pep_S8_CspA-like"/>
</dbReference>
<comment type="similarity">
    <text evidence="1 6">Belongs to the peptidase S8 family.</text>
</comment>
<dbReference type="Pfam" id="PF00082">
    <property type="entry name" value="Peptidase_S8"/>
    <property type="match status" value="2"/>
</dbReference>
<dbReference type="PANTHER" id="PTHR43806:SF11">
    <property type="entry name" value="CEREVISIN-RELATED"/>
    <property type="match status" value="1"/>
</dbReference>
<evidence type="ECO:0000256" key="3">
    <source>
        <dbReference type="ARBA" id="ARBA00022801"/>
    </source>
</evidence>
<feature type="active site" description="Charge relay system" evidence="5 6">
    <location>
        <position position="506"/>
    </location>
</feature>
<dbReference type="PROSITE" id="PS00136">
    <property type="entry name" value="SUBTILASE_ASP"/>
    <property type="match status" value="1"/>
</dbReference>
<dbReference type="SUPFAM" id="SSF52743">
    <property type="entry name" value="Subtilisin-like"/>
    <property type="match status" value="1"/>
</dbReference>
<dbReference type="GO" id="GO:0004252">
    <property type="term" value="F:serine-type endopeptidase activity"/>
    <property type="evidence" value="ECO:0007669"/>
    <property type="project" value="UniProtKB-UniRule"/>
</dbReference>
<dbReference type="InterPro" id="IPR015500">
    <property type="entry name" value="Peptidase_S8_subtilisin-rel"/>
</dbReference>
<dbReference type="InterPro" id="IPR017310">
    <property type="entry name" value="Pept_S8A_subtilisin_clostridia"/>
</dbReference>
<dbReference type="PANTHER" id="PTHR43806">
    <property type="entry name" value="PEPTIDASE S8"/>
    <property type="match status" value="1"/>
</dbReference>
<evidence type="ECO:0000313" key="8">
    <source>
        <dbReference type="EMBL" id="TCK98457.1"/>
    </source>
</evidence>
<name>A0A4R1MYS0_9FIRM</name>
<feature type="active site" description="Charge relay system" evidence="5 6">
    <location>
        <position position="115"/>
    </location>
</feature>
<dbReference type="InterPro" id="IPR050131">
    <property type="entry name" value="Peptidase_S8_subtilisin-like"/>
</dbReference>
<keyword evidence="3 6" id="KW-0378">Hydrolase</keyword>
<keyword evidence="9" id="KW-1185">Reference proteome</keyword>
<accession>A0A4R1MYS0</accession>
<gene>
    <name evidence="8" type="ORF">EDC19_0879</name>
</gene>
<feature type="domain" description="Peptidase S8/S53" evidence="7">
    <location>
        <begin position="106"/>
        <end position="300"/>
    </location>
</feature>
<organism evidence="8 9">
    <name type="scientific">Natranaerovirga hydrolytica</name>
    <dbReference type="NCBI Taxonomy" id="680378"/>
    <lineage>
        <taxon>Bacteria</taxon>
        <taxon>Bacillati</taxon>
        <taxon>Bacillota</taxon>
        <taxon>Clostridia</taxon>
        <taxon>Lachnospirales</taxon>
        <taxon>Natranaerovirgaceae</taxon>
        <taxon>Natranaerovirga</taxon>
    </lineage>
</organism>
<evidence type="ECO:0000256" key="6">
    <source>
        <dbReference type="PROSITE-ProRule" id="PRU01240"/>
    </source>
</evidence>
<evidence type="ECO:0000256" key="4">
    <source>
        <dbReference type="ARBA" id="ARBA00022825"/>
    </source>
</evidence>
<dbReference type="CDD" id="cd07478">
    <property type="entry name" value="Peptidases_S8_CspA-like"/>
    <property type="match status" value="1"/>
</dbReference>
<feature type="active site" description="Charge relay system" evidence="5 6">
    <location>
        <position position="183"/>
    </location>
</feature>
<dbReference type="InterPro" id="IPR000209">
    <property type="entry name" value="Peptidase_S8/S53_dom"/>
</dbReference>
<dbReference type="Gene3D" id="3.40.50.200">
    <property type="entry name" value="Peptidase S8/S53 domain"/>
    <property type="match status" value="1"/>
</dbReference>
<evidence type="ECO:0000256" key="2">
    <source>
        <dbReference type="ARBA" id="ARBA00022670"/>
    </source>
</evidence>
<evidence type="ECO:0000313" key="9">
    <source>
        <dbReference type="Proteomes" id="UP000294545"/>
    </source>
</evidence>
<dbReference type="InterPro" id="IPR036852">
    <property type="entry name" value="Peptidase_S8/S53_dom_sf"/>
</dbReference>
<evidence type="ECO:0000259" key="7">
    <source>
        <dbReference type="Pfam" id="PF00082"/>
    </source>
</evidence>